<evidence type="ECO:0000313" key="1">
    <source>
        <dbReference type="EMBL" id="CAG8729645.1"/>
    </source>
</evidence>
<feature type="non-terminal residue" evidence="1">
    <location>
        <position position="1"/>
    </location>
</feature>
<comment type="caution">
    <text evidence="1">The sequence shown here is derived from an EMBL/GenBank/DDBJ whole genome shotgun (WGS) entry which is preliminary data.</text>
</comment>
<protein>
    <submittedName>
        <fullName evidence="1">3049_t:CDS:1</fullName>
    </submittedName>
</protein>
<reference evidence="1" key="1">
    <citation type="submission" date="2021-06" db="EMBL/GenBank/DDBJ databases">
        <authorList>
            <person name="Kallberg Y."/>
            <person name="Tangrot J."/>
            <person name="Rosling A."/>
        </authorList>
    </citation>
    <scope>NUCLEOTIDE SEQUENCE</scope>
    <source>
        <strain evidence="1">UK204</strain>
    </source>
</reference>
<keyword evidence="2" id="KW-1185">Reference proteome</keyword>
<gene>
    <name evidence="1" type="ORF">FCALED_LOCUS14901</name>
</gene>
<organism evidence="1 2">
    <name type="scientific">Funneliformis caledonium</name>
    <dbReference type="NCBI Taxonomy" id="1117310"/>
    <lineage>
        <taxon>Eukaryota</taxon>
        <taxon>Fungi</taxon>
        <taxon>Fungi incertae sedis</taxon>
        <taxon>Mucoromycota</taxon>
        <taxon>Glomeromycotina</taxon>
        <taxon>Glomeromycetes</taxon>
        <taxon>Glomerales</taxon>
        <taxon>Glomeraceae</taxon>
        <taxon>Funneliformis</taxon>
    </lineage>
</organism>
<dbReference type="EMBL" id="CAJVPQ010011963">
    <property type="protein sequence ID" value="CAG8729645.1"/>
    <property type="molecule type" value="Genomic_DNA"/>
</dbReference>
<sequence>MNQLLTQQEVAQTPTGSLVLLRFVKQINNLLASYPSFGSWEELNTFNRLGEALDVVKVRDVSGVLT</sequence>
<accession>A0A9N9IDF5</accession>
<proteinExistence type="predicted"/>
<name>A0A9N9IDF5_9GLOM</name>
<evidence type="ECO:0000313" key="2">
    <source>
        <dbReference type="Proteomes" id="UP000789570"/>
    </source>
</evidence>
<dbReference type="AlphaFoldDB" id="A0A9N9IDF5"/>
<dbReference type="Proteomes" id="UP000789570">
    <property type="component" value="Unassembled WGS sequence"/>
</dbReference>